<reference evidence="2 3" key="1">
    <citation type="submission" date="2024-07" db="EMBL/GenBank/DDBJ databases">
        <title>Section-level genome sequencing and comparative genomics of Aspergillus sections Usti and Cavernicolus.</title>
        <authorList>
            <consortium name="Lawrence Berkeley National Laboratory"/>
            <person name="Nybo J.L."/>
            <person name="Vesth T.C."/>
            <person name="Theobald S."/>
            <person name="Frisvad J.C."/>
            <person name="Larsen T.O."/>
            <person name="Kjaerboelling I."/>
            <person name="Rothschild-Mancinelli K."/>
            <person name="Lyhne E.K."/>
            <person name="Kogle M.E."/>
            <person name="Barry K."/>
            <person name="Clum A."/>
            <person name="Na H."/>
            <person name="Ledsgaard L."/>
            <person name="Lin J."/>
            <person name="Lipzen A."/>
            <person name="Kuo A."/>
            <person name="Riley R."/>
            <person name="Mondo S."/>
            <person name="Labutti K."/>
            <person name="Haridas S."/>
            <person name="Pangalinan J."/>
            <person name="Salamov A.A."/>
            <person name="Simmons B.A."/>
            <person name="Magnuson J.K."/>
            <person name="Chen J."/>
            <person name="Drula E."/>
            <person name="Henrissat B."/>
            <person name="Wiebenga A."/>
            <person name="Lubbers R.J."/>
            <person name="Gomes A.C."/>
            <person name="Makela M.R."/>
            <person name="Stajich J."/>
            <person name="Grigoriev I.V."/>
            <person name="Mortensen U.H."/>
            <person name="De Vries R.P."/>
            <person name="Baker S.E."/>
            <person name="Andersen M.R."/>
        </authorList>
    </citation>
    <scope>NUCLEOTIDE SEQUENCE [LARGE SCALE GENOMIC DNA]</scope>
    <source>
        <strain evidence="2 3">CBS 209.92</strain>
    </source>
</reference>
<protein>
    <recommendedName>
        <fullName evidence="4">MFS transporter</fullName>
    </recommendedName>
</protein>
<proteinExistence type="predicted"/>
<evidence type="ECO:0000313" key="3">
    <source>
        <dbReference type="Proteomes" id="UP001610563"/>
    </source>
</evidence>
<evidence type="ECO:0000256" key="1">
    <source>
        <dbReference type="SAM" id="MobiDB-lite"/>
    </source>
</evidence>
<evidence type="ECO:0000313" key="2">
    <source>
        <dbReference type="EMBL" id="KAL2783285.1"/>
    </source>
</evidence>
<comment type="caution">
    <text evidence="2">The sequence shown here is derived from an EMBL/GenBank/DDBJ whole genome shotgun (WGS) entry which is preliminary data.</text>
</comment>
<keyword evidence="3" id="KW-1185">Reference proteome</keyword>
<sequence length="132" mass="14740">MSSSTTSTTTIQAHADVGSSVRVSEEPRSLQQPSSDNESEGHEFLTHNGSPTGLELGNNPETWPTDHRRVPPYRTPIVNPAWERIAGETFAIRTFMWTMLSGCQLLQWGYMVPRALGLHARGIAMYQIANEW</sequence>
<feature type="region of interest" description="Disordered" evidence="1">
    <location>
        <begin position="1"/>
        <end position="74"/>
    </location>
</feature>
<evidence type="ECO:0008006" key="4">
    <source>
        <dbReference type="Google" id="ProtNLM"/>
    </source>
</evidence>
<dbReference type="Proteomes" id="UP001610563">
    <property type="component" value="Unassembled WGS sequence"/>
</dbReference>
<dbReference type="EMBL" id="JBFTWV010000249">
    <property type="protein sequence ID" value="KAL2783285.1"/>
    <property type="molecule type" value="Genomic_DNA"/>
</dbReference>
<accession>A0ABR4FJ65</accession>
<gene>
    <name evidence="2" type="ORF">BJX66DRAFT_345068</name>
</gene>
<feature type="compositionally biased region" description="Low complexity" evidence="1">
    <location>
        <begin position="1"/>
        <end position="10"/>
    </location>
</feature>
<organism evidence="2 3">
    <name type="scientific">Aspergillus keveii</name>
    <dbReference type="NCBI Taxonomy" id="714993"/>
    <lineage>
        <taxon>Eukaryota</taxon>
        <taxon>Fungi</taxon>
        <taxon>Dikarya</taxon>
        <taxon>Ascomycota</taxon>
        <taxon>Pezizomycotina</taxon>
        <taxon>Eurotiomycetes</taxon>
        <taxon>Eurotiomycetidae</taxon>
        <taxon>Eurotiales</taxon>
        <taxon>Aspergillaceae</taxon>
        <taxon>Aspergillus</taxon>
        <taxon>Aspergillus subgen. Nidulantes</taxon>
    </lineage>
</organism>
<name>A0ABR4FJ65_9EURO</name>